<dbReference type="PANTHER" id="PTHR45961:SF6">
    <property type="entry name" value="IP21249P"/>
    <property type="match status" value="1"/>
</dbReference>
<dbReference type="SUPFAM" id="SSF52799">
    <property type="entry name" value="(Phosphotyrosine protein) phosphatases II"/>
    <property type="match status" value="1"/>
</dbReference>
<dbReference type="InterPro" id="IPR016130">
    <property type="entry name" value="Tyr_Pase_AS"/>
</dbReference>
<dbReference type="RefSeq" id="XP_009063488.1">
    <property type="nucleotide sequence ID" value="XM_009065240.1"/>
</dbReference>
<dbReference type="AlphaFoldDB" id="V3ZT60"/>
<keyword evidence="4" id="KW-0812">Transmembrane</keyword>
<name>V3ZT60_LOTGI</name>
<evidence type="ECO:0008006" key="9">
    <source>
        <dbReference type="Google" id="ProtNLM"/>
    </source>
</evidence>
<dbReference type="InterPro" id="IPR029021">
    <property type="entry name" value="Prot-tyrosine_phosphatase-like"/>
</dbReference>
<keyword evidence="3" id="KW-0904">Protein phosphatase</keyword>
<gene>
    <name evidence="7" type="ORF">LOTGIDRAFT_167725</name>
</gene>
<dbReference type="SMART" id="SM00195">
    <property type="entry name" value="DSPc"/>
    <property type="match status" value="1"/>
</dbReference>
<feature type="domain" description="Tyrosine-protein phosphatase" evidence="5">
    <location>
        <begin position="15"/>
        <end position="158"/>
    </location>
</feature>
<evidence type="ECO:0000256" key="2">
    <source>
        <dbReference type="ARBA" id="ARBA00022801"/>
    </source>
</evidence>
<dbReference type="EMBL" id="KB203251">
    <property type="protein sequence ID" value="ESO85755.1"/>
    <property type="molecule type" value="Genomic_DNA"/>
</dbReference>
<keyword evidence="2" id="KW-0378">Hydrolase</keyword>
<dbReference type="Gene3D" id="3.90.190.10">
    <property type="entry name" value="Protein tyrosine phosphatase superfamily"/>
    <property type="match status" value="1"/>
</dbReference>
<evidence type="ECO:0000259" key="6">
    <source>
        <dbReference type="PROSITE" id="PS50056"/>
    </source>
</evidence>
<keyword evidence="4" id="KW-0472">Membrane</keyword>
<dbReference type="HOGENOM" id="CLU_027074_3_1_1"/>
<reference evidence="7 8" key="1">
    <citation type="journal article" date="2013" name="Nature">
        <title>Insights into bilaterian evolution from three spiralian genomes.</title>
        <authorList>
            <person name="Simakov O."/>
            <person name="Marletaz F."/>
            <person name="Cho S.J."/>
            <person name="Edsinger-Gonzales E."/>
            <person name="Havlak P."/>
            <person name="Hellsten U."/>
            <person name="Kuo D.H."/>
            <person name="Larsson T."/>
            <person name="Lv J."/>
            <person name="Arendt D."/>
            <person name="Savage R."/>
            <person name="Osoegawa K."/>
            <person name="de Jong P."/>
            <person name="Grimwood J."/>
            <person name="Chapman J.A."/>
            <person name="Shapiro H."/>
            <person name="Aerts A."/>
            <person name="Otillar R.P."/>
            <person name="Terry A.Y."/>
            <person name="Boore J.L."/>
            <person name="Grigoriev I.V."/>
            <person name="Lindberg D.R."/>
            <person name="Seaver E.C."/>
            <person name="Weisblat D.A."/>
            <person name="Putnam N.H."/>
            <person name="Rokhsar D.S."/>
        </authorList>
    </citation>
    <scope>NUCLEOTIDE SEQUENCE [LARGE SCALE GENOMIC DNA]</scope>
</reference>
<dbReference type="PANTHER" id="PTHR45961">
    <property type="entry name" value="IP21249P"/>
    <property type="match status" value="1"/>
</dbReference>
<dbReference type="InterPro" id="IPR020422">
    <property type="entry name" value="TYR_PHOSPHATASE_DUAL_dom"/>
</dbReference>
<evidence type="ECO:0000259" key="5">
    <source>
        <dbReference type="PROSITE" id="PS50054"/>
    </source>
</evidence>
<dbReference type="STRING" id="225164.V3ZT60"/>
<dbReference type="OrthoDB" id="285418at2759"/>
<dbReference type="InterPro" id="IPR000387">
    <property type="entry name" value="Tyr_Pase_dom"/>
</dbReference>
<dbReference type="GeneID" id="20240686"/>
<proteinExistence type="inferred from homology"/>
<feature type="domain" description="Tyrosine specific protein phosphatases" evidence="6">
    <location>
        <begin position="75"/>
        <end position="136"/>
    </location>
</feature>
<dbReference type="PROSITE" id="PS00383">
    <property type="entry name" value="TYR_PHOSPHATASE_1"/>
    <property type="match status" value="1"/>
</dbReference>
<protein>
    <recommendedName>
        <fullName evidence="9">Protein-tyrosine-phosphatase</fullName>
    </recommendedName>
</protein>
<evidence type="ECO:0000256" key="3">
    <source>
        <dbReference type="ARBA" id="ARBA00022912"/>
    </source>
</evidence>
<dbReference type="PROSITE" id="PS50056">
    <property type="entry name" value="TYR_PHOSPHATASE_2"/>
    <property type="match status" value="1"/>
</dbReference>
<organism evidence="7 8">
    <name type="scientific">Lottia gigantea</name>
    <name type="common">Giant owl limpet</name>
    <dbReference type="NCBI Taxonomy" id="225164"/>
    <lineage>
        <taxon>Eukaryota</taxon>
        <taxon>Metazoa</taxon>
        <taxon>Spiralia</taxon>
        <taxon>Lophotrochozoa</taxon>
        <taxon>Mollusca</taxon>
        <taxon>Gastropoda</taxon>
        <taxon>Patellogastropoda</taxon>
        <taxon>Lottioidea</taxon>
        <taxon>Lottiidae</taxon>
        <taxon>Lottia</taxon>
    </lineage>
</organism>
<keyword evidence="8" id="KW-1185">Reference proteome</keyword>
<comment type="similarity">
    <text evidence="1">Belongs to the protein-tyrosine phosphatase family. Non-receptor class dual specificity subfamily.</text>
</comment>
<dbReference type="GO" id="GO:0005737">
    <property type="term" value="C:cytoplasm"/>
    <property type="evidence" value="ECO:0007669"/>
    <property type="project" value="TreeGrafter"/>
</dbReference>
<keyword evidence="4" id="KW-1133">Transmembrane helix</keyword>
<dbReference type="CTD" id="20240686"/>
<dbReference type="Proteomes" id="UP000030746">
    <property type="component" value="Unassembled WGS sequence"/>
</dbReference>
<dbReference type="Pfam" id="PF00782">
    <property type="entry name" value="DSPc"/>
    <property type="match status" value="1"/>
</dbReference>
<evidence type="ECO:0000313" key="8">
    <source>
        <dbReference type="Proteomes" id="UP000030746"/>
    </source>
</evidence>
<dbReference type="OMA" id="CMRGRSR"/>
<evidence type="ECO:0000313" key="7">
    <source>
        <dbReference type="EMBL" id="ESO85755.1"/>
    </source>
</evidence>
<dbReference type="PROSITE" id="PS50054">
    <property type="entry name" value="TYR_PHOSPHATASE_DUAL"/>
    <property type="match status" value="1"/>
</dbReference>
<dbReference type="InterPro" id="IPR052103">
    <property type="entry name" value="Dual_spec_Phospatases"/>
</dbReference>
<dbReference type="GO" id="GO:0004721">
    <property type="term" value="F:phosphoprotein phosphatase activity"/>
    <property type="evidence" value="ECO:0007669"/>
    <property type="project" value="UniProtKB-KW"/>
</dbReference>
<evidence type="ECO:0000256" key="1">
    <source>
        <dbReference type="ARBA" id="ARBA00008601"/>
    </source>
</evidence>
<evidence type="ECO:0000256" key="4">
    <source>
        <dbReference type="SAM" id="Phobius"/>
    </source>
</evidence>
<sequence length="219" mass="25285">MPIFNQLPISTESHKISQITDQLYLSGLGGVTKEDNLKKLNIKVVLNLAVELSSLKYNNQDITVRYVSLQDNSKENILPYLSELVDYIHFVITRGDNIVVHCVGGVSRSATVVIAYLIKIHSMSLREAYNFVQTRRTIIRPNISFWRSLISFEEDIRGESTVELLPYITGLVPDIYKEETERRIKNGWMDYIFYNWLLHLCILIIQILASSFTVTSNYY</sequence>
<dbReference type="KEGG" id="lgi:LOTGIDRAFT_167725"/>
<dbReference type="InterPro" id="IPR000340">
    <property type="entry name" value="Dual-sp_phosphatase_cat-dom"/>
</dbReference>
<feature type="transmembrane region" description="Helical" evidence="4">
    <location>
        <begin position="192"/>
        <end position="214"/>
    </location>
</feature>
<accession>V3ZT60</accession>